<dbReference type="InterPro" id="IPR001841">
    <property type="entry name" value="Znf_RING"/>
</dbReference>
<evidence type="ECO:0000256" key="1">
    <source>
        <dbReference type="ARBA" id="ARBA00000900"/>
    </source>
</evidence>
<dbReference type="OrthoDB" id="660555at2759"/>
<dbReference type="PROSITE" id="PS50089">
    <property type="entry name" value="ZF_RING_2"/>
    <property type="match status" value="1"/>
</dbReference>
<dbReference type="Proteomes" id="UP000803844">
    <property type="component" value="Unassembled WGS sequence"/>
</dbReference>
<dbReference type="AlphaFoldDB" id="A0A9P5CLT5"/>
<dbReference type="SMART" id="SM00064">
    <property type="entry name" value="FYVE"/>
    <property type="match status" value="1"/>
</dbReference>
<dbReference type="GeneID" id="63838811"/>
<evidence type="ECO:0000256" key="10">
    <source>
        <dbReference type="ARBA" id="ARBA00022753"/>
    </source>
</evidence>
<dbReference type="InterPro" id="IPR017455">
    <property type="entry name" value="Znf_FYVE-rel"/>
</dbReference>
<comment type="subcellular location">
    <subcellularLocation>
        <location evidence="3">Endosome</location>
    </subcellularLocation>
    <subcellularLocation>
        <location evidence="4">Lysosome</location>
    </subcellularLocation>
    <subcellularLocation>
        <location evidence="2">Membrane</location>
        <topology evidence="2">Peripheral membrane protein</topology>
    </subcellularLocation>
</comment>
<feature type="domain" description="FYVE-type" evidence="20">
    <location>
        <begin position="283"/>
        <end position="376"/>
    </location>
</feature>
<keyword evidence="13" id="KW-0862">Zinc</keyword>
<organism evidence="21 22">
    <name type="scientific">Cryphonectria parasitica (strain ATCC 38755 / EP155)</name>
    <dbReference type="NCBI Taxonomy" id="660469"/>
    <lineage>
        <taxon>Eukaryota</taxon>
        <taxon>Fungi</taxon>
        <taxon>Dikarya</taxon>
        <taxon>Ascomycota</taxon>
        <taxon>Pezizomycotina</taxon>
        <taxon>Sordariomycetes</taxon>
        <taxon>Sordariomycetidae</taxon>
        <taxon>Diaporthales</taxon>
        <taxon>Cryphonectriaceae</taxon>
        <taxon>Cryphonectria-Endothia species complex</taxon>
        <taxon>Cryphonectria</taxon>
    </lineage>
</organism>
<feature type="compositionally biased region" description="Basic residues" evidence="18">
    <location>
        <begin position="446"/>
        <end position="455"/>
    </location>
</feature>
<feature type="region of interest" description="Disordered" evidence="18">
    <location>
        <begin position="368"/>
        <end position="401"/>
    </location>
</feature>
<feature type="compositionally biased region" description="Low complexity" evidence="18">
    <location>
        <begin position="191"/>
        <end position="204"/>
    </location>
</feature>
<keyword evidence="10" id="KW-0967">Endosome</keyword>
<keyword evidence="14" id="KW-0472">Membrane</keyword>
<evidence type="ECO:0000256" key="7">
    <source>
        <dbReference type="ARBA" id="ARBA00022679"/>
    </source>
</evidence>
<evidence type="ECO:0000256" key="13">
    <source>
        <dbReference type="ARBA" id="ARBA00022833"/>
    </source>
</evidence>
<sequence length="612" mass="66076">MSSLDLPSDASPSPSSLQRVCPYRTPRFHDHECENYLDCPTHSIARVYHELPSDGDPSPEGFEYEGASREEDAQDDEENIFADLYGNSEEEDMASGGQQAQSPEVIDLTSSPPAEQQHSSSPDVVDLTGDSHEEPQGLPPPPRPRQQQQQQQQQPYPPFSFTAGAIGPQGRMGPQLSRPFPTPATPGVGGAAAAPTAIAGASAPSLPSLRDGAVSPSAQRRPATPPSPPPPTRRRTSSNQFGAAPPPSRHLQQQQQQQHLLQPHRPSVSRRPSDIVLPRWQPDVEVTFCPICRTQFSFLVRKHHCRKCGRVVCSSCSPHRITIPYQYIVVPPGAPRPGLQRYPSSLISGEGGYADFSSLGGGERVRLCNPCVPDPNTNPPQSQQSPGMGRTHGRSQSTVDVSASAYGPTADTAINAYVRNRSATMVSPVMPPTYSPYASISGGPHHPQRAHRLRSSLRASGQESGSPSSSTAAAAAAAAQRRPLPPDPPQLAEEDECPVCHRELPPRNLSNFEALREAHISVCITSHSTYGGTPGAEGSSSQPRRTGMFPYLATEKDCVDSAECTICLEEFEVGVAMARLECLCRFHRDCIARWFAKNPGRCPVHSHDGHGF</sequence>
<evidence type="ECO:0000256" key="3">
    <source>
        <dbReference type="ARBA" id="ARBA00004177"/>
    </source>
</evidence>
<dbReference type="EC" id="2.3.2.27" evidence="6"/>
<name>A0A9P5CLT5_CRYP1</name>
<keyword evidence="12" id="KW-0833">Ubl conjugation pathway</keyword>
<dbReference type="GO" id="GO:0008270">
    <property type="term" value="F:zinc ion binding"/>
    <property type="evidence" value="ECO:0007669"/>
    <property type="project" value="UniProtKB-KW"/>
</dbReference>
<dbReference type="GO" id="GO:0005768">
    <property type="term" value="C:endosome"/>
    <property type="evidence" value="ECO:0007669"/>
    <property type="project" value="UniProtKB-SubCell"/>
</dbReference>
<dbReference type="SMART" id="SM00184">
    <property type="entry name" value="RING"/>
    <property type="match status" value="2"/>
</dbReference>
<dbReference type="Pfam" id="PF13639">
    <property type="entry name" value="zf-RING_2"/>
    <property type="match status" value="1"/>
</dbReference>
<evidence type="ECO:0000256" key="5">
    <source>
        <dbReference type="ARBA" id="ARBA00004906"/>
    </source>
</evidence>
<dbReference type="SUPFAM" id="SSF57903">
    <property type="entry name" value="FYVE/PHD zinc finger"/>
    <property type="match status" value="1"/>
</dbReference>
<dbReference type="InterPro" id="IPR013083">
    <property type="entry name" value="Znf_RING/FYVE/PHD"/>
</dbReference>
<feature type="compositionally biased region" description="Low complexity" evidence="18">
    <location>
        <begin position="145"/>
        <end position="154"/>
    </location>
</feature>
<keyword evidence="11 17" id="KW-0863">Zinc-finger</keyword>
<feature type="region of interest" description="Disordered" evidence="18">
    <location>
        <begin position="48"/>
        <end position="273"/>
    </location>
</feature>
<dbReference type="Gene3D" id="3.30.40.10">
    <property type="entry name" value="Zinc/RING finger domain, C3HC4 (zinc finger)"/>
    <property type="match status" value="2"/>
</dbReference>
<evidence type="ECO:0000256" key="8">
    <source>
        <dbReference type="ARBA" id="ARBA00022707"/>
    </source>
</evidence>
<comment type="caution">
    <text evidence="21">The sequence shown here is derived from an EMBL/GenBank/DDBJ whole genome shotgun (WGS) entry which is preliminary data.</text>
</comment>
<accession>A0A9P5CLT5</accession>
<evidence type="ECO:0000256" key="16">
    <source>
        <dbReference type="ARBA" id="ARBA00023288"/>
    </source>
</evidence>
<comment type="catalytic activity">
    <reaction evidence="1">
        <text>S-ubiquitinyl-[E2 ubiquitin-conjugating enzyme]-L-cysteine + [acceptor protein]-L-lysine = [E2 ubiquitin-conjugating enzyme]-L-cysteine + N(6)-ubiquitinyl-[acceptor protein]-L-lysine.</text>
        <dbReference type="EC" id="2.3.2.27"/>
    </reaction>
</comment>
<dbReference type="InterPro" id="IPR011011">
    <property type="entry name" value="Znf_FYVE_PHD"/>
</dbReference>
<keyword evidence="22" id="KW-1185">Reference proteome</keyword>
<dbReference type="Pfam" id="PF01363">
    <property type="entry name" value="FYVE"/>
    <property type="match status" value="1"/>
</dbReference>
<keyword evidence="9" id="KW-0479">Metal-binding</keyword>
<dbReference type="PANTHER" id="PTHR46661">
    <property type="entry name" value="E3 UBIQUITIN-PROTEIN LIGASE ZNRF1-LIKE PROTEIN"/>
    <property type="match status" value="1"/>
</dbReference>
<dbReference type="CDD" id="cd16489">
    <property type="entry name" value="mRING-CH-C4HC2H_ZNRF"/>
    <property type="match status" value="1"/>
</dbReference>
<dbReference type="RefSeq" id="XP_040773345.1">
    <property type="nucleotide sequence ID" value="XM_040921682.1"/>
</dbReference>
<feature type="compositionally biased region" description="Polar residues" evidence="18">
    <location>
        <begin position="96"/>
        <end position="122"/>
    </location>
</feature>
<evidence type="ECO:0000256" key="17">
    <source>
        <dbReference type="PROSITE-ProRule" id="PRU00175"/>
    </source>
</evidence>
<dbReference type="InterPro" id="IPR051878">
    <property type="entry name" value="ZNRF_ubiq-protein_ligase"/>
</dbReference>
<keyword evidence="15" id="KW-0458">Lysosome</keyword>
<evidence type="ECO:0000256" key="2">
    <source>
        <dbReference type="ARBA" id="ARBA00004170"/>
    </source>
</evidence>
<dbReference type="GO" id="GO:0043161">
    <property type="term" value="P:proteasome-mediated ubiquitin-dependent protein catabolic process"/>
    <property type="evidence" value="ECO:0007669"/>
    <property type="project" value="TreeGrafter"/>
</dbReference>
<dbReference type="GO" id="GO:0061630">
    <property type="term" value="F:ubiquitin protein ligase activity"/>
    <property type="evidence" value="ECO:0007669"/>
    <property type="project" value="UniProtKB-EC"/>
</dbReference>
<keyword evidence="16" id="KW-0449">Lipoprotein</keyword>
<evidence type="ECO:0000259" key="20">
    <source>
        <dbReference type="PROSITE" id="PS50178"/>
    </source>
</evidence>
<evidence type="ECO:0000256" key="18">
    <source>
        <dbReference type="SAM" id="MobiDB-lite"/>
    </source>
</evidence>
<evidence type="ECO:0000313" key="21">
    <source>
        <dbReference type="EMBL" id="KAF3762366.1"/>
    </source>
</evidence>
<feature type="region of interest" description="Disordered" evidence="18">
    <location>
        <begin position="437"/>
        <end position="495"/>
    </location>
</feature>
<dbReference type="PROSITE" id="PS50178">
    <property type="entry name" value="ZF_FYVE"/>
    <property type="match status" value="1"/>
</dbReference>
<evidence type="ECO:0000313" key="22">
    <source>
        <dbReference type="Proteomes" id="UP000803844"/>
    </source>
</evidence>
<evidence type="ECO:0000256" key="11">
    <source>
        <dbReference type="ARBA" id="ARBA00022771"/>
    </source>
</evidence>
<evidence type="ECO:0000256" key="4">
    <source>
        <dbReference type="ARBA" id="ARBA00004371"/>
    </source>
</evidence>
<dbReference type="GO" id="GO:0070936">
    <property type="term" value="P:protein K48-linked ubiquitination"/>
    <property type="evidence" value="ECO:0007669"/>
    <property type="project" value="TreeGrafter"/>
</dbReference>
<evidence type="ECO:0000256" key="6">
    <source>
        <dbReference type="ARBA" id="ARBA00012483"/>
    </source>
</evidence>
<gene>
    <name evidence="21" type="ORF">M406DRAFT_341601</name>
</gene>
<keyword evidence="8" id="KW-0519">Myristate</keyword>
<proteinExistence type="predicted"/>
<evidence type="ECO:0000256" key="15">
    <source>
        <dbReference type="ARBA" id="ARBA00023228"/>
    </source>
</evidence>
<evidence type="ECO:0000256" key="14">
    <source>
        <dbReference type="ARBA" id="ARBA00023136"/>
    </source>
</evidence>
<evidence type="ECO:0000259" key="19">
    <source>
        <dbReference type="PROSITE" id="PS50089"/>
    </source>
</evidence>
<dbReference type="GO" id="GO:0016020">
    <property type="term" value="C:membrane"/>
    <property type="evidence" value="ECO:0007669"/>
    <property type="project" value="UniProtKB-SubCell"/>
</dbReference>
<keyword evidence="7" id="KW-0808">Transferase</keyword>
<dbReference type="SUPFAM" id="SSF57850">
    <property type="entry name" value="RING/U-box"/>
    <property type="match status" value="1"/>
</dbReference>
<protein>
    <recommendedName>
        <fullName evidence="6">RING-type E3 ubiquitin transferase</fullName>
        <ecNumber evidence="6">2.3.2.27</ecNumber>
    </recommendedName>
</protein>
<dbReference type="PANTHER" id="PTHR46661:SF4">
    <property type="entry name" value="RING-TYPE DOMAIN-CONTAINING PROTEIN"/>
    <property type="match status" value="1"/>
</dbReference>
<feature type="compositionally biased region" description="Low complexity" evidence="18">
    <location>
        <begin position="1"/>
        <end position="17"/>
    </location>
</feature>
<feature type="compositionally biased region" description="Low complexity" evidence="18">
    <location>
        <begin position="249"/>
        <end position="266"/>
    </location>
</feature>
<reference evidence="21" key="1">
    <citation type="journal article" date="2020" name="Phytopathology">
        <title>Genome sequence of the chestnut blight fungus Cryphonectria parasitica EP155: A fundamental resource for an archetypical invasive plant pathogen.</title>
        <authorList>
            <person name="Crouch J.A."/>
            <person name="Dawe A."/>
            <person name="Aerts A."/>
            <person name="Barry K."/>
            <person name="Churchill A.C.L."/>
            <person name="Grimwood J."/>
            <person name="Hillman B."/>
            <person name="Milgroom M.G."/>
            <person name="Pangilinan J."/>
            <person name="Smith M."/>
            <person name="Salamov A."/>
            <person name="Schmutz J."/>
            <person name="Yadav J."/>
            <person name="Grigoriev I.V."/>
            <person name="Nuss D."/>
        </authorList>
    </citation>
    <scope>NUCLEOTIDE SEQUENCE</scope>
    <source>
        <strain evidence="21">EP155</strain>
    </source>
</reference>
<feature type="region of interest" description="Disordered" evidence="18">
    <location>
        <begin position="1"/>
        <end position="21"/>
    </location>
</feature>
<comment type="pathway">
    <text evidence="5">Protein modification; protein ubiquitination.</text>
</comment>
<evidence type="ECO:0000256" key="12">
    <source>
        <dbReference type="ARBA" id="ARBA00022786"/>
    </source>
</evidence>
<feature type="domain" description="RING-type" evidence="19">
    <location>
        <begin position="564"/>
        <end position="606"/>
    </location>
</feature>
<dbReference type="InterPro" id="IPR000306">
    <property type="entry name" value="Znf_FYVE"/>
</dbReference>
<dbReference type="EMBL" id="MU032350">
    <property type="protein sequence ID" value="KAF3762366.1"/>
    <property type="molecule type" value="Genomic_DNA"/>
</dbReference>
<evidence type="ECO:0000256" key="9">
    <source>
        <dbReference type="ARBA" id="ARBA00022723"/>
    </source>
</evidence>
<feature type="compositionally biased region" description="Low complexity" evidence="18">
    <location>
        <begin position="456"/>
        <end position="482"/>
    </location>
</feature>